<organism evidence="2 3">
    <name type="scientific">Hevea brasiliensis</name>
    <name type="common">Para rubber tree</name>
    <name type="synonym">Siphonia brasiliensis</name>
    <dbReference type="NCBI Taxonomy" id="3981"/>
    <lineage>
        <taxon>Eukaryota</taxon>
        <taxon>Viridiplantae</taxon>
        <taxon>Streptophyta</taxon>
        <taxon>Embryophyta</taxon>
        <taxon>Tracheophyta</taxon>
        <taxon>Spermatophyta</taxon>
        <taxon>Magnoliopsida</taxon>
        <taxon>eudicotyledons</taxon>
        <taxon>Gunneridae</taxon>
        <taxon>Pentapetalae</taxon>
        <taxon>rosids</taxon>
        <taxon>fabids</taxon>
        <taxon>Malpighiales</taxon>
        <taxon>Euphorbiaceae</taxon>
        <taxon>Crotonoideae</taxon>
        <taxon>Micrandreae</taxon>
        <taxon>Hevea</taxon>
    </lineage>
</organism>
<dbReference type="AlphaFoldDB" id="A0A6A6K5W3"/>
<protein>
    <submittedName>
        <fullName evidence="2">Uncharacterized protein</fullName>
    </submittedName>
</protein>
<keyword evidence="1" id="KW-0472">Membrane</keyword>
<keyword evidence="1" id="KW-0812">Transmembrane</keyword>
<evidence type="ECO:0000313" key="3">
    <source>
        <dbReference type="Proteomes" id="UP000467840"/>
    </source>
</evidence>
<feature type="transmembrane region" description="Helical" evidence="1">
    <location>
        <begin position="79"/>
        <end position="100"/>
    </location>
</feature>
<accession>A0A6A6K5W3</accession>
<dbReference type="Proteomes" id="UP000467840">
    <property type="component" value="Chromosome 12"/>
</dbReference>
<keyword evidence="3" id="KW-1185">Reference proteome</keyword>
<gene>
    <name evidence="2" type="ORF">GH714_018833</name>
</gene>
<sequence>MNLGPQLSIVEGQDLCPLGPGQVSSQPSSKDVVLVVDIEESKKCQHSILNDQNTQVTLMQDVKSSASIVYPNSTPATGVYFLLIGASLLTVLVIAVASMVNLKDRTVVLNLDCAFSSDHSPLLLQLILVSSSPLVHRFRFENLWLREPSCREVVNRS</sequence>
<comment type="caution">
    <text evidence="2">The sequence shown here is derived from an EMBL/GenBank/DDBJ whole genome shotgun (WGS) entry which is preliminary data.</text>
</comment>
<evidence type="ECO:0000313" key="2">
    <source>
        <dbReference type="EMBL" id="KAF2284077.1"/>
    </source>
</evidence>
<evidence type="ECO:0000256" key="1">
    <source>
        <dbReference type="SAM" id="Phobius"/>
    </source>
</evidence>
<reference evidence="2 3" key="1">
    <citation type="journal article" date="2020" name="Mol. Plant">
        <title>The Chromosome-Based Rubber Tree Genome Provides New Insights into Spurge Genome Evolution and Rubber Biosynthesis.</title>
        <authorList>
            <person name="Liu J."/>
            <person name="Shi C."/>
            <person name="Shi C.C."/>
            <person name="Li W."/>
            <person name="Zhang Q.J."/>
            <person name="Zhang Y."/>
            <person name="Li K."/>
            <person name="Lu H.F."/>
            <person name="Shi C."/>
            <person name="Zhu S.T."/>
            <person name="Xiao Z.Y."/>
            <person name="Nan H."/>
            <person name="Yue Y."/>
            <person name="Zhu X.G."/>
            <person name="Wu Y."/>
            <person name="Hong X.N."/>
            <person name="Fan G.Y."/>
            <person name="Tong Y."/>
            <person name="Zhang D."/>
            <person name="Mao C.L."/>
            <person name="Liu Y.L."/>
            <person name="Hao S.J."/>
            <person name="Liu W.Q."/>
            <person name="Lv M.Q."/>
            <person name="Zhang H.B."/>
            <person name="Liu Y."/>
            <person name="Hu-Tang G.R."/>
            <person name="Wang J.P."/>
            <person name="Wang J.H."/>
            <person name="Sun Y.H."/>
            <person name="Ni S.B."/>
            <person name="Chen W.B."/>
            <person name="Zhang X.C."/>
            <person name="Jiao Y.N."/>
            <person name="Eichler E.E."/>
            <person name="Li G.H."/>
            <person name="Liu X."/>
            <person name="Gao L.Z."/>
        </authorList>
    </citation>
    <scope>NUCLEOTIDE SEQUENCE [LARGE SCALE GENOMIC DNA]</scope>
    <source>
        <strain evidence="3">cv. GT1</strain>
        <tissue evidence="2">Leaf</tissue>
    </source>
</reference>
<keyword evidence="1" id="KW-1133">Transmembrane helix</keyword>
<dbReference type="EMBL" id="JAAGAX010000018">
    <property type="protein sequence ID" value="KAF2284077.1"/>
    <property type="molecule type" value="Genomic_DNA"/>
</dbReference>
<name>A0A6A6K5W3_HEVBR</name>
<proteinExistence type="predicted"/>